<dbReference type="GO" id="GO:0016887">
    <property type="term" value="F:ATP hydrolysis activity"/>
    <property type="evidence" value="ECO:0007669"/>
    <property type="project" value="InterPro"/>
</dbReference>
<evidence type="ECO:0000313" key="6">
    <source>
        <dbReference type="EMBL" id="EME26202.1"/>
    </source>
</evidence>
<evidence type="ECO:0000259" key="5">
    <source>
        <dbReference type="Pfam" id="PF00005"/>
    </source>
</evidence>
<dbReference type="InterPro" id="IPR027417">
    <property type="entry name" value="P-loop_NTPase"/>
</dbReference>
<accession>M2X8N8</accession>
<keyword evidence="2" id="KW-0813">Transport</keyword>
<comment type="similarity">
    <text evidence="1">Belongs to the ABC transporter superfamily.</text>
</comment>
<dbReference type="GO" id="GO:0005524">
    <property type="term" value="F:ATP binding"/>
    <property type="evidence" value="ECO:0007669"/>
    <property type="project" value="UniProtKB-KW"/>
</dbReference>
<keyword evidence="7" id="KW-1185">Reference proteome</keyword>
<dbReference type="PANTHER" id="PTHR42711:SF5">
    <property type="entry name" value="ABC TRANSPORTER ATP-BINDING PROTEIN NATA"/>
    <property type="match status" value="1"/>
</dbReference>
<dbReference type="Proteomes" id="UP000030680">
    <property type="component" value="Unassembled WGS sequence"/>
</dbReference>
<evidence type="ECO:0000256" key="2">
    <source>
        <dbReference type="ARBA" id="ARBA00022448"/>
    </source>
</evidence>
<evidence type="ECO:0000256" key="4">
    <source>
        <dbReference type="ARBA" id="ARBA00022840"/>
    </source>
</evidence>
<organism evidence="6 7">
    <name type="scientific">Galdieria sulphuraria</name>
    <name type="common">Red alga</name>
    <dbReference type="NCBI Taxonomy" id="130081"/>
    <lineage>
        <taxon>Eukaryota</taxon>
        <taxon>Rhodophyta</taxon>
        <taxon>Bangiophyceae</taxon>
        <taxon>Galdieriales</taxon>
        <taxon>Galdieriaceae</taxon>
        <taxon>Galdieria</taxon>
    </lineage>
</organism>
<reference evidence="7" key="1">
    <citation type="journal article" date="2013" name="Science">
        <title>Gene transfer from bacteria and archaea facilitated evolution of an extremophilic eukaryote.</title>
        <authorList>
            <person name="Schonknecht G."/>
            <person name="Chen W.H."/>
            <person name="Ternes C.M."/>
            <person name="Barbier G.G."/>
            <person name="Shrestha R.P."/>
            <person name="Stanke M."/>
            <person name="Brautigam A."/>
            <person name="Baker B.J."/>
            <person name="Banfield J.F."/>
            <person name="Garavito R.M."/>
            <person name="Carr K."/>
            <person name="Wilkerson C."/>
            <person name="Rensing S.A."/>
            <person name="Gagneul D."/>
            <person name="Dickenson N.E."/>
            <person name="Oesterhelt C."/>
            <person name="Lercher M.J."/>
            <person name="Weber A.P."/>
        </authorList>
    </citation>
    <scope>NUCLEOTIDE SEQUENCE [LARGE SCALE GENOMIC DNA]</scope>
    <source>
        <strain evidence="7">074W</strain>
    </source>
</reference>
<dbReference type="KEGG" id="gsl:Gasu_61450"/>
<dbReference type="Gene3D" id="3.40.50.300">
    <property type="entry name" value="P-loop containing nucleotide triphosphate hydrolases"/>
    <property type="match status" value="1"/>
</dbReference>
<feature type="domain" description="ABC transporter" evidence="5">
    <location>
        <begin position="89"/>
        <end position="133"/>
    </location>
</feature>
<protein>
    <submittedName>
        <fullName evidence="6">ABC transporter, ATP-binding protein</fullName>
    </submittedName>
</protein>
<dbReference type="RefSeq" id="XP_005702722.1">
    <property type="nucleotide sequence ID" value="XM_005702665.2"/>
</dbReference>
<dbReference type="SUPFAM" id="SSF52540">
    <property type="entry name" value="P-loop containing nucleoside triphosphate hydrolases"/>
    <property type="match status" value="1"/>
</dbReference>
<dbReference type="Pfam" id="PF00005">
    <property type="entry name" value="ABC_tran"/>
    <property type="match status" value="1"/>
</dbReference>
<keyword evidence="3" id="KW-0547">Nucleotide-binding</keyword>
<sequence length="142" mass="15841">MMTSFILAHFSHKRLHKIASYNHFGVRGKPYKLPNLFLKTGKVLPLRKLSCQVFEITRDKPAVKVDELSKSFKIEKSRDSKQPSRVDSVKQVSFVARQGEVFGLLGPNASGKTTLLRCLATLIAPDSGTFEIFGVNGIKHPD</sequence>
<dbReference type="Gramene" id="EME26202">
    <property type="protein sequence ID" value="EME26202"/>
    <property type="gene ID" value="Gasu_61450"/>
</dbReference>
<proteinExistence type="inferred from homology"/>
<dbReference type="AlphaFoldDB" id="M2X8N8"/>
<evidence type="ECO:0000256" key="3">
    <source>
        <dbReference type="ARBA" id="ARBA00022741"/>
    </source>
</evidence>
<dbReference type="PANTHER" id="PTHR42711">
    <property type="entry name" value="ABC TRANSPORTER ATP-BINDING PROTEIN"/>
    <property type="match status" value="1"/>
</dbReference>
<dbReference type="InterPro" id="IPR003439">
    <property type="entry name" value="ABC_transporter-like_ATP-bd"/>
</dbReference>
<dbReference type="EMBL" id="KB454578">
    <property type="protein sequence ID" value="EME26202.1"/>
    <property type="molecule type" value="Genomic_DNA"/>
</dbReference>
<dbReference type="InterPro" id="IPR050763">
    <property type="entry name" value="ABC_transporter_ATP-binding"/>
</dbReference>
<evidence type="ECO:0000256" key="1">
    <source>
        <dbReference type="ARBA" id="ARBA00005417"/>
    </source>
</evidence>
<name>M2X8N8_GALSU</name>
<feature type="non-terminal residue" evidence="6">
    <location>
        <position position="142"/>
    </location>
</feature>
<dbReference type="OrthoDB" id="10255969at2759"/>
<dbReference type="GeneID" id="17085197"/>
<keyword evidence="4 6" id="KW-0067">ATP-binding</keyword>
<evidence type="ECO:0000313" key="7">
    <source>
        <dbReference type="Proteomes" id="UP000030680"/>
    </source>
</evidence>
<gene>
    <name evidence="6" type="ORF">Gasu_61450</name>
</gene>